<comment type="caution">
    <text evidence="1">The sequence shown here is derived from an EMBL/GenBank/DDBJ whole genome shotgun (WGS) entry which is preliminary data.</text>
</comment>
<proteinExistence type="predicted"/>
<evidence type="ECO:0008006" key="3">
    <source>
        <dbReference type="Google" id="ProtNLM"/>
    </source>
</evidence>
<dbReference type="OrthoDB" id="7834500at2"/>
<protein>
    <recommendedName>
        <fullName evidence="3">TraB family protein</fullName>
    </recommendedName>
</protein>
<dbReference type="AlphaFoldDB" id="A0A4V2ETK2"/>
<keyword evidence="2" id="KW-1185">Reference proteome</keyword>
<dbReference type="EMBL" id="SGWQ01000003">
    <property type="protein sequence ID" value="RZS41363.1"/>
    <property type="molecule type" value="Genomic_DNA"/>
</dbReference>
<dbReference type="Proteomes" id="UP000294257">
    <property type="component" value="Unassembled WGS sequence"/>
</dbReference>
<evidence type="ECO:0000313" key="1">
    <source>
        <dbReference type="EMBL" id="RZS41363.1"/>
    </source>
</evidence>
<dbReference type="RefSeq" id="WP_130344284.1">
    <property type="nucleotide sequence ID" value="NZ_SGWQ01000003.1"/>
</dbReference>
<gene>
    <name evidence="1" type="ORF">EV193_103686</name>
</gene>
<sequence>MDIIDVGPMGLRTSVVTLRRAGTPLVFTLYPMIHLAAREFYDAVSHKLAGHDLVVAEGIRGSDRRGRMITSAYRYAAGNDRLGLVVQPKSMVEVGVPLIWADMTSTEFGKHWQDIPLTHRILASTAAPVFGLYLRWFGTRGAIAGYLELNDDIIDHRRTWDPELPMDKLIEDKRDALLAEALDKIHTERAQEKIDVAVVYGAAHVRPVVTFLMARHGYKVRAGEHMTVFSLI</sequence>
<evidence type="ECO:0000313" key="2">
    <source>
        <dbReference type="Proteomes" id="UP000294257"/>
    </source>
</evidence>
<reference evidence="1 2" key="1">
    <citation type="submission" date="2019-02" db="EMBL/GenBank/DDBJ databases">
        <title>Genomic Encyclopedia of Type Strains, Phase IV (KMG-IV): sequencing the most valuable type-strain genomes for metagenomic binning, comparative biology and taxonomic classification.</title>
        <authorList>
            <person name="Goeker M."/>
        </authorList>
    </citation>
    <scope>NUCLEOTIDE SEQUENCE [LARGE SCALE GENOMIC DNA]</scope>
    <source>
        <strain evidence="1 2">DSM 101727</strain>
    </source>
</reference>
<name>A0A4V2ETK2_9PSEU</name>
<organism evidence="1 2">
    <name type="scientific">Herbihabitans rhizosphaerae</name>
    <dbReference type="NCBI Taxonomy" id="1872711"/>
    <lineage>
        <taxon>Bacteria</taxon>
        <taxon>Bacillati</taxon>
        <taxon>Actinomycetota</taxon>
        <taxon>Actinomycetes</taxon>
        <taxon>Pseudonocardiales</taxon>
        <taxon>Pseudonocardiaceae</taxon>
        <taxon>Herbihabitans</taxon>
    </lineage>
</organism>
<accession>A0A4V2ETK2</accession>